<organism evidence="3 4">
    <name type="scientific">Petrolisthes manimaculis</name>
    <dbReference type="NCBI Taxonomy" id="1843537"/>
    <lineage>
        <taxon>Eukaryota</taxon>
        <taxon>Metazoa</taxon>
        <taxon>Ecdysozoa</taxon>
        <taxon>Arthropoda</taxon>
        <taxon>Crustacea</taxon>
        <taxon>Multicrustacea</taxon>
        <taxon>Malacostraca</taxon>
        <taxon>Eumalacostraca</taxon>
        <taxon>Eucarida</taxon>
        <taxon>Decapoda</taxon>
        <taxon>Pleocyemata</taxon>
        <taxon>Anomura</taxon>
        <taxon>Galatheoidea</taxon>
        <taxon>Porcellanidae</taxon>
        <taxon>Petrolisthes</taxon>
    </lineage>
</organism>
<dbReference type="SUPFAM" id="SSF53092">
    <property type="entry name" value="Creatinase/prolidase N-terminal domain"/>
    <property type="match status" value="1"/>
</dbReference>
<dbReference type="SUPFAM" id="SSF55920">
    <property type="entry name" value="Creatinase/aminopeptidase"/>
    <property type="match status" value="1"/>
</dbReference>
<keyword evidence="4" id="KW-1185">Reference proteome</keyword>
<feature type="domain" description="Peptidase M24" evidence="1">
    <location>
        <begin position="220"/>
        <end position="432"/>
    </location>
</feature>
<accession>A0AAE1UMC7</accession>
<dbReference type="Gene3D" id="3.40.350.10">
    <property type="entry name" value="Creatinase/prolidase N-terminal domain"/>
    <property type="match status" value="1"/>
</dbReference>
<dbReference type="Pfam" id="PF00557">
    <property type="entry name" value="Peptidase_M24"/>
    <property type="match status" value="1"/>
</dbReference>
<feature type="domain" description="Creatinase N-terminal" evidence="2">
    <location>
        <begin position="77"/>
        <end position="208"/>
    </location>
</feature>
<evidence type="ECO:0000259" key="1">
    <source>
        <dbReference type="Pfam" id="PF00557"/>
    </source>
</evidence>
<dbReference type="InterPro" id="IPR000587">
    <property type="entry name" value="Creatinase_N"/>
</dbReference>
<dbReference type="AlphaFoldDB" id="A0AAE1UMC7"/>
<dbReference type="Proteomes" id="UP001292094">
    <property type="component" value="Unassembled WGS sequence"/>
</dbReference>
<dbReference type="InterPro" id="IPR029149">
    <property type="entry name" value="Creatin/AminoP/Spt16_N"/>
</dbReference>
<comment type="caution">
    <text evidence="3">The sequence shown here is derived from an EMBL/GenBank/DDBJ whole genome shotgun (WGS) entry which is preliminary data.</text>
</comment>
<name>A0AAE1UMC7_9EUCA</name>
<dbReference type="PANTHER" id="PTHR46112:SF2">
    <property type="entry name" value="XAA-PRO AMINOPEPTIDASE P-RELATED"/>
    <property type="match status" value="1"/>
</dbReference>
<dbReference type="InterPro" id="IPR000994">
    <property type="entry name" value="Pept_M24"/>
</dbReference>
<gene>
    <name evidence="3" type="ORF">Pmani_005957</name>
</gene>
<dbReference type="Gene3D" id="3.90.230.10">
    <property type="entry name" value="Creatinase/methionine aminopeptidase superfamily"/>
    <property type="match status" value="1"/>
</dbReference>
<evidence type="ECO:0000259" key="2">
    <source>
        <dbReference type="Pfam" id="PF01321"/>
    </source>
</evidence>
<protein>
    <recommendedName>
        <fullName evidence="5">Creatinase</fullName>
    </recommendedName>
</protein>
<sequence>MQCGRLSAVGVGYGARAVWCGRGETAAGRGVVAWRGSMVIRRASNDITTFLNTENIRLYNGAKMPTGLFSEGEVSGRITKLRKHMDEAGLAACLFTSIHNINYFSGGFTYCAFGRPYGLLVTPEKHLTISALVDAGQPWRRSAQDNIIYTDWKRDNFFRTVVQELGVTVGAMGVEEDHLSLQAATKLRTHLTNKLIDVSEATMRIRMVKSKEEIAVIKNSAATADLGGWACAEALGVGVPEYEVALAGTQAMVRNIAKLYPDSDLMDSWVWFQSGINTDGAHNPVTTRRLQSGDILSLNCFPMPQGYYTALERTWFLNHCSDHHLKNWEANVAVHKRGLELIRPGVRCSDIACELNELLAQFGLLKYRSFGYGHSFGVLSHYYGREAELELREDIETVLEPGMVISMEPMITIPEGQPGAGGYREHDIIVINDDGPENITHFPFGPEHNIFKT</sequence>
<dbReference type="EMBL" id="JAWZYT010000451">
    <property type="protein sequence ID" value="KAK4323329.1"/>
    <property type="molecule type" value="Genomic_DNA"/>
</dbReference>
<dbReference type="InterPro" id="IPR050659">
    <property type="entry name" value="Peptidase_M24B"/>
</dbReference>
<dbReference type="InterPro" id="IPR036005">
    <property type="entry name" value="Creatinase/aminopeptidase-like"/>
</dbReference>
<evidence type="ECO:0008006" key="5">
    <source>
        <dbReference type="Google" id="ProtNLM"/>
    </source>
</evidence>
<proteinExistence type="predicted"/>
<evidence type="ECO:0000313" key="3">
    <source>
        <dbReference type="EMBL" id="KAK4323329.1"/>
    </source>
</evidence>
<dbReference type="PANTHER" id="PTHR46112">
    <property type="entry name" value="AMINOPEPTIDASE"/>
    <property type="match status" value="1"/>
</dbReference>
<evidence type="ECO:0000313" key="4">
    <source>
        <dbReference type="Proteomes" id="UP001292094"/>
    </source>
</evidence>
<reference evidence="3" key="1">
    <citation type="submission" date="2023-11" db="EMBL/GenBank/DDBJ databases">
        <title>Genome assemblies of two species of porcelain crab, Petrolisthes cinctipes and Petrolisthes manimaculis (Anomura: Porcellanidae).</title>
        <authorList>
            <person name="Angst P."/>
        </authorList>
    </citation>
    <scope>NUCLEOTIDE SEQUENCE</scope>
    <source>
        <strain evidence="3">PB745_02</strain>
        <tissue evidence="3">Gill</tissue>
    </source>
</reference>
<dbReference type="GO" id="GO:0004177">
    <property type="term" value="F:aminopeptidase activity"/>
    <property type="evidence" value="ECO:0007669"/>
    <property type="project" value="UniProtKB-ARBA"/>
</dbReference>
<dbReference type="Pfam" id="PF01321">
    <property type="entry name" value="Creatinase_N"/>
    <property type="match status" value="1"/>
</dbReference>